<gene>
    <name evidence="6" type="ORF">MPDQ_007151</name>
</gene>
<comment type="caution">
    <text evidence="6">The sequence shown here is derived from an EMBL/GenBank/DDBJ whole genome shotgun (WGS) entry which is preliminary data.</text>
</comment>
<dbReference type="STRING" id="5098.A0A507QUU7"/>
<dbReference type="PANTHER" id="PTHR31268">
    <property type="match status" value="1"/>
</dbReference>
<feature type="compositionally biased region" description="Polar residues" evidence="5">
    <location>
        <begin position="18"/>
        <end position="27"/>
    </location>
</feature>
<protein>
    <submittedName>
        <fullName evidence="6">Uncharacterized protein</fullName>
    </submittedName>
</protein>
<comment type="similarity">
    <text evidence="2">Belongs to the glycosyl hydrolases 36 family.</text>
</comment>
<dbReference type="EMBL" id="VIFY01000070">
    <property type="protein sequence ID" value="TQB72079.1"/>
    <property type="molecule type" value="Genomic_DNA"/>
</dbReference>
<evidence type="ECO:0000313" key="6">
    <source>
        <dbReference type="EMBL" id="TQB72079.1"/>
    </source>
</evidence>
<dbReference type="OrthoDB" id="4664297at2759"/>
<dbReference type="GO" id="GO:0047274">
    <property type="term" value="F:galactinol-sucrose galactosyltransferase activity"/>
    <property type="evidence" value="ECO:0007669"/>
    <property type="project" value="UniProtKB-EC"/>
</dbReference>
<evidence type="ECO:0000256" key="1">
    <source>
        <dbReference type="ARBA" id="ARBA00001255"/>
    </source>
</evidence>
<feature type="compositionally biased region" description="Low complexity" evidence="5">
    <location>
        <begin position="28"/>
        <end position="38"/>
    </location>
</feature>
<dbReference type="Proteomes" id="UP000319663">
    <property type="component" value="Unassembled WGS sequence"/>
</dbReference>
<dbReference type="GO" id="GO:0004557">
    <property type="term" value="F:alpha-galactosidase activity"/>
    <property type="evidence" value="ECO:0007669"/>
    <property type="project" value="UniProtKB-EC"/>
</dbReference>
<dbReference type="InterPro" id="IPR017853">
    <property type="entry name" value="GH"/>
</dbReference>
<dbReference type="AlphaFoldDB" id="A0A507QUU7"/>
<reference evidence="6 7" key="1">
    <citation type="submission" date="2019-06" db="EMBL/GenBank/DDBJ databases">
        <title>Wine fermentation using esterase from Monascus purpureus.</title>
        <authorList>
            <person name="Geng C."/>
            <person name="Zhang Y."/>
        </authorList>
    </citation>
    <scope>NUCLEOTIDE SEQUENCE [LARGE SCALE GENOMIC DNA]</scope>
    <source>
        <strain evidence="6">HQ1</strain>
    </source>
</reference>
<keyword evidence="7" id="KW-1185">Reference proteome</keyword>
<organism evidence="6 7">
    <name type="scientific">Monascus purpureus</name>
    <name type="common">Red mold</name>
    <name type="synonym">Monascus anka</name>
    <dbReference type="NCBI Taxonomy" id="5098"/>
    <lineage>
        <taxon>Eukaryota</taxon>
        <taxon>Fungi</taxon>
        <taxon>Dikarya</taxon>
        <taxon>Ascomycota</taxon>
        <taxon>Pezizomycotina</taxon>
        <taxon>Eurotiomycetes</taxon>
        <taxon>Eurotiomycetidae</taxon>
        <taxon>Eurotiales</taxon>
        <taxon>Aspergillaceae</taxon>
        <taxon>Monascus</taxon>
    </lineage>
</organism>
<dbReference type="FunFam" id="3.20.20.70:FF:000222">
    <property type="entry name" value="Raffinose synthase Sip1 protein"/>
    <property type="match status" value="1"/>
</dbReference>
<name>A0A507QUU7_MONPU</name>
<accession>A0A507QUU7</accession>
<comment type="catalytic activity">
    <reaction evidence="1">
        <text>Hydrolysis of terminal, non-reducing alpha-D-galactose residues in alpha-D-galactosides, including galactose oligosaccharides, galactomannans and galactolipids.</text>
        <dbReference type="EC" id="3.2.1.22"/>
    </reaction>
</comment>
<dbReference type="Pfam" id="PF05691">
    <property type="entry name" value="Raffinose_syn"/>
    <property type="match status" value="1"/>
</dbReference>
<dbReference type="InterPro" id="IPR013785">
    <property type="entry name" value="Aldolase_TIM"/>
</dbReference>
<feature type="region of interest" description="Disordered" evidence="5">
    <location>
        <begin position="392"/>
        <end position="415"/>
    </location>
</feature>
<dbReference type="PANTHER" id="PTHR31268:SF32">
    <property type="entry name" value="GALACTINOL--SUCROSE GALACTOSYLTRANSFERASE 2-RELATED"/>
    <property type="match status" value="1"/>
</dbReference>
<dbReference type="InterPro" id="IPR008811">
    <property type="entry name" value="Glycosyl_hydrolases_36"/>
</dbReference>
<evidence type="ECO:0000256" key="4">
    <source>
        <dbReference type="ARBA" id="ARBA00049426"/>
    </source>
</evidence>
<evidence type="ECO:0000256" key="2">
    <source>
        <dbReference type="ARBA" id="ARBA00007240"/>
    </source>
</evidence>
<evidence type="ECO:0000313" key="7">
    <source>
        <dbReference type="Proteomes" id="UP000319663"/>
    </source>
</evidence>
<keyword evidence="3" id="KW-0119">Carbohydrate metabolism</keyword>
<proteinExistence type="inferred from homology"/>
<dbReference type="Gene3D" id="3.20.20.70">
    <property type="entry name" value="Aldolase class I"/>
    <property type="match status" value="1"/>
</dbReference>
<dbReference type="SUPFAM" id="SSF51445">
    <property type="entry name" value="(Trans)glycosidases"/>
    <property type="match status" value="1"/>
</dbReference>
<comment type="catalytic activity">
    <reaction evidence="4">
        <text>alpha-D-galactosyl-(1-&gt;3)-1D-myo-inositol + sucrose = raffinose + myo-inositol</text>
        <dbReference type="Rhea" id="RHEA:20161"/>
        <dbReference type="ChEBI" id="CHEBI:16634"/>
        <dbReference type="ChEBI" id="CHEBI:17268"/>
        <dbReference type="ChEBI" id="CHEBI:17505"/>
        <dbReference type="ChEBI" id="CHEBI:17992"/>
        <dbReference type="EC" id="2.4.1.82"/>
    </reaction>
</comment>
<evidence type="ECO:0000256" key="3">
    <source>
        <dbReference type="ARBA" id="ARBA00023277"/>
    </source>
</evidence>
<sequence length="978" mass="108326">MQVATKDTPIHPVLGPVDQQQQESGLTQQRNRQQQQQQYPDKSKSQVKFIRPAQMSLFADITCYPPLGQVTYVRRIQKARSSEADDTLHFTVVLESSSTFPDRPWEAQIWHNIKADSTSESTSESSGESGSEWKALPLRKCPSTVAPLLAGCGKGYKFDRHVFAESISLPASGGSAQFTVRFRTSPNAEWQWANQKRQVNDGELVWAARKPRFDEIPSTEPSATSSPKDEFGRYFSGLSSEIEIEARTSEAPGSLLWNLTGNVDGAKEGQSGIANVTLGVPESVVRYFSLVRVWSPWLAPRHGKPKFRLTESAILCSFLRTDGEHLVLLAVSGIDNVLTLFKSGENGELLIESKSDNLESSRFCVLAAAAADFEVAMSAVIYEARKLVRPPGSEEALEKPESPTTPAGASPTGDDVVLVEKDPKIQWLSEWYDGLTYCTWNGLGRELTEERLIHALDTLKAHGINIVNLIIDDNWQTLDHPGEIQFRRGWKQFEANPEGFPRGLKGTVEAIRNSQPSIEYIAVWHALLGYWGGISPDGDLATRYKTKQITVKDEVAGGTILAVDPEDAHRFYDEFYSYLTSVGIDAVKTDAQFFLDLLEDPEDRRRFTAAYQDAWAVASLRHFSARSISCMSMIPQAIFHSQLPNNKPSILLRNSDDFFPDVTASHPWHVFCNAHNSLLTRFLNVTPDWDMFQTSHPYSSFHAAARCVSGGPIYITDEPGKHDLDIINQMTAPTTRGNTVVLRPSVVGRTLDVYHDYNEGHVLRVGSYTGWAKTGSGIIGLFNIHPSEASCIVSLLDFPGIHPDSDGRYIVRAHTSGKITERMRPSDDNSLVSVRLEQKGWEILTAYPTRAFTLKGSRGCNPKDGMTHVAILGLLGKMTGAAALVSSDIFLVENGRLRFDISLKALGTLGIYFSDLQDRTIAKNFMVMISGRAVPRKTVWKEGGEDAKVLAVDVQSAWKALGLKNGWSNEILVQVFVG</sequence>
<evidence type="ECO:0000256" key="5">
    <source>
        <dbReference type="SAM" id="MobiDB-lite"/>
    </source>
</evidence>
<feature type="region of interest" description="Disordered" evidence="5">
    <location>
        <begin position="1"/>
        <end position="46"/>
    </location>
</feature>